<dbReference type="KEGG" id="hmi:soil367_01525"/>
<dbReference type="SUPFAM" id="SSF69349">
    <property type="entry name" value="Phage fibre proteins"/>
    <property type="match status" value="1"/>
</dbReference>
<dbReference type="Gene3D" id="2.30.110.50">
    <property type="match status" value="1"/>
</dbReference>
<dbReference type="PANTHER" id="PTHR32305">
    <property type="match status" value="1"/>
</dbReference>
<evidence type="ECO:0000313" key="8">
    <source>
        <dbReference type="Proteomes" id="UP000298049"/>
    </source>
</evidence>
<protein>
    <submittedName>
        <fullName evidence="7">Type VI secretion system tip protein VgrG</fullName>
    </submittedName>
</protein>
<dbReference type="OrthoDB" id="9762420at2"/>
<dbReference type="SUPFAM" id="SSF69279">
    <property type="entry name" value="Phage tail proteins"/>
    <property type="match status" value="2"/>
</dbReference>
<evidence type="ECO:0000259" key="5">
    <source>
        <dbReference type="Pfam" id="PF04717"/>
    </source>
</evidence>
<accession>A0A4V1D8C8</accession>
<dbReference type="Gene3D" id="4.10.220.110">
    <property type="match status" value="1"/>
</dbReference>
<dbReference type="NCBIfam" id="TIGR01646">
    <property type="entry name" value="vgr_GE"/>
    <property type="match status" value="1"/>
</dbReference>
<dbReference type="Proteomes" id="UP000298049">
    <property type="component" value="Chromosome"/>
</dbReference>
<dbReference type="EMBL" id="CP031093">
    <property type="protein sequence ID" value="QCF24740.1"/>
    <property type="molecule type" value="Genomic_DNA"/>
</dbReference>
<evidence type="ECO:0000259" key="6">
    <source>
        <dbReference type="Pfam" id="PF22178"/>
    </source>
</evidence>
<dbReference type="SUPFAM" id="SSF69255">
    <property type="entry name" value="gp5 N-terminal domain-like"/>
    <property type="match status" value="1"/>
</dbReference>
<gene>
    <name evidence="7" type="primary">tssI</name>
    <name evidence="7" type="ORF">soil367_01525</name>
</gene>
<dbReference type="AlphaFoldDB" id="A0A4V1D8C8"/>
<dbReference type="Pfam" id="PF22178">
    <property type="entry name" value="Gp5_trimer_C"/>
    <property type="match status" value="1"/>
</dbReference>
<reference evidence="7 8" key="1">
    <citation type="submission" date="2018-07" db="EMBL/GenBank/DDBJ databases">
        <title>Marsedoiliclastica nanhaica gen. nov. sp. nov., a novel marine hydrocarbonoclastic bacterium isolated from an in-situ enriched hydrocarbon-degrading consortium in deep-sea sediment.</title>
        <authorList>
            <person name="Dong C."/>
            <person name="Ma T."/>
            <person name="Liu R."/>
            <person name="Shao Z."/>
        </authorList>
    </citation>
    <scope>NUCLEOTIDE SEQUENCE [LARGE SCALE GENOMIC DNA]</scope>
    <source>
        <strain evidence="8">soil36-7</strain>
    </source>
</reference>
<dbReference type="InterPro" id="IPR006533">
    <property type="entry name" value="T6SS_Vgr_RhsGE"/>
</dbReference>
<dbReference type="GO" id="GO:0005576">
    <property type="term" value="C:extracellular region"/>
    <property type="evidence" value="ECO:0007669"/>
    <property type="project" value="UniProtKB-SubCell"/>
</dbReference>
<dbReference type="NCBIfam" id="TIGR03361">
    <property type="entry name" value="VI_Rhs_Vgr"/>
    <property type="match status" value="1"/>
</dbReference>
<dbReference type="Gene3D" id="3.55.50.10">
    <property type="entry name" value="Baseplate protein-like domains"/>
    <property type="match status" value="1"/>
</dbReference>
<dbReference type="RefSeq" id="WP_136546245.1">
    <property type="nucleotide sequence ID" value="NZ_CP031093.1"/>
</dbReference>
<sequence>MGTETQHHYLKMHSSLGEDALVLERLSVNEGMSRLFLVEVGFVANSRLPDLPGQIGETVAVSLSLGDSVPGEQRFFHGHILSIRELGKPLHNSEGQRYTATLVPRAWSATHRINCRIFQDKTAVQIVEAVLQEHQVKLVKNLSKSLYLFNYCVQYQESDWDFVSRLLAHEGLSFFFTHTLSGHEMVITDNVKAYRKAAESDVIFCSRPTGKPHISSWYTGFRATATSVVEQGFDFHKPAEPIDDSPTQKGPGAKFGKREVFDYLGEDRPLRDNAKLAGPHLQGLTQHAENYRGVSDYRSFGVGMTFSFTEHEDRVPDHNEFVVTEMTLEASAPLNSEGQSGHSGGTYANAFRCMPTKTVFRPARIPKPIMPGIQTATVTCAAGEEIHVDEHGRIKVLFHWDREGKADQKSSCWIRVAQSWAGAGFGAQFLPRQGQEVLVEFMNGDPDQPLVTGSVYNGRNKMPYPPLDERNSSGIRSRSTTGGAAGNYSELRFDDSRGKELLVVHAERDHELTVENDQADDVGNDRKTLVGNDDTLTVKNNHTVDVTGDQQVRSGKTITVEAGTSITLKTGAASITMESSGAISMKGTTLSLQGTAISLKAAKISLN</sequence>
<dbReference type="Pfam" id="PF04717">
    <property type="entry name" value="Phage_base_V"/>
    <property type="match status" value="1"/>
</dbReference>
<dbReference type="InterPro" id="IPR017847">
    <property type="entry name" value="T6SS_RhsGE_Vgr_subset"/>
</dbReference>
<evidence type="ECO:0000256" key="4">
    <source>
        <dbReference type="SAM" id="MobiDB-lite"/>
    </source>
</evidence>
<dbReference type="Gene3D" id="2.40.50.230">
    <property type="entry name" value="Gp5 N-terminal domain"/>
    <property type="match status" value="1"/>
</dbReference>
<dbReference type="InterPro" id="IPR050708">
    <property type="entry name" value="T6SS_VgrG/RHS"/>
</dbReference>
<feature type="domain" description="Gp5/Type VI secretion system Vgr protein OB-fold" evidence="5">
    <location>
        <begin position="388"/>
        <end position="456"/>
    </location>
</feature>
<dbReference type="PANTHER" id="PTHR32305:SF15">
    <property type="entry name" value="PROTEIN RHSA-RELATED"/>
    <property type="match status" value="1"/>
</dbReference>
<evidence type="ECO:0000256" key="2">
    <source>
        <dbReference type="ARBA" id="ARBA00005558"/>
    </source>
</evidence>
<dbReference type="InterPro" id="IPR006531">
    <property type="entry name" value="Gp5/Vgr_OB"/>
</dbReference>
<name>A0A4V1D8C8_9ALTE</name>
<keyword evidence="8" id="KW-1185">Reference proteome</keyword>
<organism evidence="7 8">
    <name type="scientific">Hydrocarboniclastica marina</name>
    <dbReference type="NCBI Taxonomy" id="2259620"/>
    <lineage>
        <taxon>Bacteria</taxon>
        <taxon>Pseudomonadati</taxon>
        <taxon>Pseudomonadota</taxon>
        <taxon>Gammaproteobacteria</taxon>
        <taxon>Alteromonadales</taxon>
        <taxon>Alteromonadaceae</taxon>
        <taxon>Hydrocarboniclastica</taxon>
    </lineage>
</organism>
<feature type="domain" description="Gp5/Type VI secretion system Vgr C-terminal trimerisation" evidence="6">
    <location>
        <begin position="473"/>
        <end position="572"/>
    </location>
</feature>
<keyword evidence="3" id="KW-0964">Secreted</keyword>
<dbReference type="InterPro" id="IPR037026">
    <property type="entry name" value="Vgr_OB-fold_dom_sf"/>
</dbReference>
<evidence type="ECO:0000256" key="3">
    <source>
        <dbReference type="ARBA" id="ARBA00022525"/>
    </source>
</evidence>
<proteinExistence type="inferred from homology"/>
<comment type="similarity">
    <text evidence="2">Belongs to the VgrG protein family.</text>
</comment>
<feature type="compositionally biased region" description="Low complexity" evidence="4">
    <location>
        <begin position="472"/>
        <end position="482"/>
    </location>
</feature>
<feature type="region of interest" description="Disordered" evidence="4">
    <location>
        <begin position="454"/>
        <end position="490"/>
    </location>
</feature>
<dbReference type="InterPro" id="IPR054030">
    <property type="entry name" value="Gp5_Vgr_C"/>
</dbReference>
<comment type="subcellular location">
    <subcellularLocation>
        <location evidence="1">Secreted</location>
    </subcellularLocation>
</comment>
<evidence type="ECO:0000313" key="7">
    <source>
        <dbReference type="EMBL" id="QCF24740.1"/>
    </source>
</evidence>
<evidence type="ECO:0000256" key="1">
    <source>
        <dbReference type="ARBA" id="ARBA00004613"/>
    </source>
</evidence>
<dbReference type="Pfam" id="PF05954">
    <property type="entry name" value="Phage_GPD"/>
    <property type="match status" value="1"/>
</dbReference>